<dbReference type="NCBIfam" id="NF002140">
    <property type="entry name" value="PRK00977.1-4"/>
    <property type="match status" value="1"/>
</dbReference>
<dbReference type="Gene3D" id="1.10.287.1040">
    <property type="entry name" value="Exonuclease VII, small subunit"/>
    <property type="match status" value="1"/>
</dbReference>
<dbReference type="Proteomes" id="UP000594464">
    <property type="component" value="Chromosome"/>
</dbReference>
<evidence type="ECO:0000313" key="9">
    <source>
        <dbReference type="Proteomes" id="UP000594464"/>
    </source>
</evidence>
<keyword evidence="2 6" id="KW-0963">Cytoplasm</keyword>
<gene>
    <name evidence="6" type="primary">xseB</name>
    <name evidence="8" type="ORF">G3M78_00680</name>
</gene>
<comment type="subcellular location">
    <subcellularLocation>
        <location evidence="6">Cytoplasm</location>
    </subcellularLocation>
</comment>
<accession>A0A7T0BZY4</accession>
<evidence type="ECO:0000256" key="2">
    <source>
        <dbReference type="ARBA" id="ARBA00022490"/>
    </source>
</evidence>
<dbReference type="InterPro" id="IPR003761">
    <property type="entry name" value="Exonuc_VII_S"/>
</dbReference>
<dbReference type="Pfam" id="PF02609">
    <property type="entry name" value="Exonuc_VII_S"/>
    <property type="match status" value="1"/>
</dbReference>
<comment type="catalytic activity">
    <reaction evidence="6">
        <text>Exonucleolytic cleavage in either 5'- to 3'- or 3'- to 5'-direction to yield nucleoside 5'-phosphates.</text>
        <dbReference type="EC" id="3.1.11.6"/>
    </reaction>
</comment>
<protein>
    <recommendedName>
        <fullName evidence="6">Exodeoxyribonuclease 7 small subunit</fullName>
        <ecNumber evidence="6">3.1.11.6</ecNumber>
    </recommendedName>
    <alternativeName>
        <fullName evidence="6">Exodeoxyribonuclease VII small subunit</fullName>
        <shortName evidence="6">Exonuclease VII small subunit</shortName>
    </alternativeName>
</protein>
<evidence type="ECO:0000256" key="7">
    <source>
        <dbReference type="SAM" id="Coils"/>
    </source>
</evidence>
<sequence length="79" mass="9075">MSEIKFEKAMQRLEQIVEDLEKGELDIDKSLEIFEEGIKMSRLCSKKLSEAESKIEKLTQNNQGDLATELFPSEPNDVE</sequence>
<dbReference type="PANTHER" id="PTHR34137:SF1">
    <property type="entry name" value="EXODEOXYRIBONUCLEASE 7 SMALL SUBUNIT"/>
    <property type="match status" value="1"/>
</dbReference>
<dbReference type="PIRSF" id="PIRSF006488">
    <property type="entry name" value="Exonuc_VII_S"/>
    <property type="match status" value="1"/>
</dbReference>
<comment type="function">
    <text evidence="6">Bidirectionally degrades single-stranded DNA into large acid-insoluble oligonucleotides, which are then degraded further into small acid-soluble oligonucleotides.</text>
</comment>
<organism evidence="8 9">
    <name type="scientific">Candidatus Nitrohelix vancouverensis</name>
    <dbReference type="NCBI Taxonomy" id="2705534"/>
    <lineage>
        <taxon>Bacteria</taxon>
        <taxon>Pseudomonadati</taxon>
        <taxon>Nitrospinota/Tectimicrobiota group</taxon>
        <taxon>Nitrospinota</taxon>
        <taxon>Nitrospinia</taxon>
        <taxon>Nitrospinales</taxon>
        <taxon>Nitrospinaceae</taxon>
        <taxon>Candidatus Nitrohelix</taxon>
    </lineage>
</organism>
<evidence type="ECO:0000256" key="1">
    <source>
        <dbReference type="ARBA" id="ARBA00009998"/>
    </source>
</evidence>
<evidence type="ECO:0000256" key="6">
    <source>
        <dbReference type="HAMAP-Rule" id="MF_00337"/>
    </source>
</evidence>
<dbReference type="AlphaFoldDB" id="A0A7T0BZY4"/>
<keyword evidence="4 6" id="KW-0378">Hydrolase</keyword>
<dbReference type="PANTHER" id="PTHR34137">
    <property type="entry name" value="EXODEOXYRIBONUCLEASE 7 SMALL SUBUNIT"/>
    <property type="match status" value="1"/>
</dbReference>
<dbReference type="KEGG" id="nva:G3M78_00680"/>
<keyword evidence="3 6" id="KW-0540">Nuclease</keyword>
<dbReference type="GO" id="GO:0006308">
    <property type="term" value="P:DNA catabolic process"/>
    <property type="evidence" value="ECO:0007669"/>
    <property type="project" value="UniProtKB-UniRule"/>
</dbReference>
<dbReference type="GO" id="GO:0005829">
    <property type="term" value="C:cytosol"/>
    <property type="evidence" value="ECO:0007669"/>
    <property type="project" value="TreeGrafter"/>
</dbReference>
<proteinExistence type="inferred from homology"/>
<dbReference type="NCBIfam" id="TIGR01280">
    <property type="entry name" value="xseB"/>
    <property type="match status" value="1"/>
</dbReference>
<dbReference type="GO" id="GO:0008855">
    <property type="term" value="F:exodeoxyribonuclease VII activity"/>
    <property type="evidence" value="ECO:0007669"/>
    <property type="project" value="UniProtKB-UniRule"/>
</dbReference>
<comment type="subunit">
    <text evidence="6">Heterooligomer composed of large and small subunits.</text>
</comment>
<dbReference type="HAMAP" id="MF_00337">
    <property type="entry name" value="Exonuc_7_S"/>
    <property type="match status" value="1"/>
</dbReference>
<dbReference type="EMBL" id="CP048620">
    <property type="protein sequence ID" value="QPJ63998.1"/>
    <property type="molecule type" value="Genomic_DNA"/>
</dbReference>
<dbReference type="EC" id="3.1.11.6" evidence="6"/>
<name>A0A7T0BZY4_9BACT</name>
<evidence type="ECO:0000256" key="4">
    <source>
        <dbReference type="ARBA" id="ARBA00022801"/>
    </source>
</evidence>
<evidence type="ECO:0000313" key="8">
    <source>
        <dbReference type="EMBL" id="QPJ63998.1"/>
    </source>
</evidence>
<evidence type="ECO:0000256" key="3">
    <source>
        <dbReference type="ARBA" id="ARBA00022722"/>
    </source>
</evidence>
<keyword evidence="7" id="KW-0175">Coiled coil</keyword>
<reference evidence="9" key="1">
    <citation type="submission" date="2020-02" db="EMBL/GenBank/DDBJ databases">
        <title>Genomic and physiological characterization of two novel Nitrospinaceae genera.</title>
        <authorList>
            <person name="Mueller A.J."/>
            <person name="Jung M.-Y."/>
            <person name="Strachan C.R."/>
            <person name="Herbold C.W."/>
            <person name="Kirkegaard R.H."/>
            <person name="Daims H."/>
        </authorList>
    </citation>
    <scope>NUCLEOTIDE SEQUENCE [LARGE SCALE GENOMIC DNA]</scope>
</reference>
<dbReference type="SUPFAM" id="SSF116842">
    <property type="entry name" value="XseB-like"/>
    <property type="match status" value="1"/>
</dbReference>
<comment type="similarity">
    <text evidence="1 6">Belongs to the XseB family.</text>
</comment>
<dbReference type="InterPro" id="IPR037004">
    <property type="entry name" value="Exonuc_VII_ssu_sf"/>
</dbReference>
<dbReference type="GO" id="GO:0009318">
    <property type="term" value="C:exodeoxyribonuclease VII complex"/>
    <property type="evidence" value="ECO:0007669"/>
    <property type="project" value="UniProtKB-UniRule"/>
</dbReference>
<feature type="coiled-coil region" evidence="7">
    <location>
        <begin position="41"/>
        <end position="68"/>
    </location>
</feature>
<keyword evidence="5 6" id="KW-0269">Exonuclease</keyword>
<evidence type="ECO:0000256" key="5">
    <source>
        <dbReference type="ARBA" id="ARBA00022839"/>
    </source>
</evidence>